<dbReference type="GeneID" id="9064901"/>
<dbReference type="InParanoid" id="C5LAX8"/>
<reference evidence="2 3" key="1">
    <citation type="submission" date="2008-07" db="EMBL/GenBank/DDBJ databases">
        <authorList>
            <person name="El-Sayed N."/>
            <person name="Caler E."/>
            <person name="Inman J."/>
            <person name="Amedeo P."/>
            <person name="Hass B."/>
            <person name="Wortman J."/>
        </authorList>
    </citation>
    <scope>NUCLEOTIDE SEQUENCE [LARGE SCALE GENOMIC DNA]</scope>
    <source>
        <strain evidence="3">ATCC 50983 / TXsc</strain>
    </source>
</reference>
<dbReference type="RefSeq" id="XP_002774299.1">
    <property type="nucleotide sequence ID" value="XM_002774253.1"/>
</dbReference>
<dbReference type="AlphaFoldDB" id="C5LAX8"/>
<evidence type="ECO:0000313" key="3">
    <source>
        <dbReference type="Proteomes" id="UP000007800"/>
    </source>
</evidence>
<evidence type="ECO:0000256" key="1">
    <source>
        <dbReference type="SAM" id="MobiDB-lite"/>
    </source>
</evidence>
<evidence type="ECO:0000313" key="2">
    <source>
        <dbReference type="EMBL" id="EER06115.1"/>
    </source>
</evidence>
<organism evidence="3">
    <name type="scientific">Perkinsus marinus (strain ATCC 50983 / TXsc)</name>
    <dbReference type="NCBI Taxonomy" id="423536"/>
    <lineage>
        <taxon>Eukaryota</taxon>
        <taxon>Sar</taxon>
        <taxon>Alveolata</taxon>
        <taxon>Perkinsozoa</taxon>
        <taxon>Perkinsea</taxon>
        <taxon>Perkinsida</taxon>
        <taxon>Perkinsidae</taxon>
        <taxon>Perkinsus</taxon>
    </lineage>
</organism>
<feature type="region of interest" description="Disordered" evidence="1">
    <location>
        <begin position="202"/>
        <end position="254"/>
    </location>
</feature>
<sequence>MAMSSVRGGISTTSGSDAGSLPSLRTAFICTSEEVVAALTIRPLPDSLDEALFTLLEQASREGQDPDPERFVRELADALFTHPLEGIDGLAELRDHVEDIDGEGLRTYVVQWIHSLGAGHGKRLLDQDAVAIIENYIPPMVSSVVLQNAFMKGLPSAPRLTKDYRWEQLSAKRELKSLCQSPFSKGWWNRSLQGHQAASVFRSPVSEISQTTPRREVRMSEGNGSPTKTSVGTSDPPDLVSQQRRHTAAKNADKAATAFDGGSFKGVADKRGFSGFWRQLEGKLLRRGSDHGSPEHFYMLTSLLPEHIVSKTVGRTVPKTLSAFQATVEDLRTALSREYDGFIEVEKLLTETLTRGANESLTDFIARIDNWEDRCSTAGSPVPDATLIQVYRSGVSHGPSREASYEYPCRWTDFRLRALTRAARFDGEKCQKPDTSSQEQPKSKTAPTPPSSQRPTIGWQPTTKKEKSAEIISEGDV</sequence>
<feature type="compositionally biased region" description="Polar residues" evidence="1">
    <location>
        <begin position="453"/>
        <end position="462"/>
    </location>
</feature>
<proteinExistence type="predicted"/>
<dbReference type="EMBL" id="GG680868">
    <property type="protein sequence ID" value="EER06115.1"/>
    <property type="molecule type" value="Genomic_DNA"/>
</dbReference>
<gene>
    <name evidence="2" type="ORF">Pmar_PMAR010003</name>
</gene>
<dbReference type="OrthoDB" id="469969at2759"/>
<feature type="region of interest" description="Disordered" evidence="1">
    <location>
        <begin position="425"/>
        <end position="477"/>
    </location>
</feature>
<dbReference type="OMA" id="ARIDNWE"/>
<accession>C5LAX8</accession>
<feature type="compositionally biased region" description="Polar residues" evidence="1">
    <location>
        <begin position="222"/>
        <end position="233"/>
    </location>
</feature>
<name>C5LAX8_PERM5</name>
<keyword evidence="3" id="KW-1185">Reference proteome</keyword>
<dbReference type="Proteomes" id="UP000007800">
    <property type="component" value="Unassembled WGS sequence"/>
</dbReference>
<protein>
    <submittedName>
        <fullName evidence="2">Uncharacterized protein</fullName>
    </submittedName>
</protein>